<dbReference type="AlphaFoldDB" id="A0A1I7UPE8"/>
<dbReference type="WBParaSite" id="Csp11.Scaffold630.g18017.t1">
    <property type="protein sequence ID" value="Csp11.Scaffold630.g18017.t1"/>
    <property type="gene ID" value="Csp11.Scaffold630.g18017"/>
</dbReference>
<dbReference type="Proteomes" id="UP000095282">
    <property type="component" value="Unplaced"/>
</dbReference>
<dbReference type="eggNOG" id="ENOG502THWB">
    <property type="taxonomic scope" value="Eukaryota"/>
</dbReference>
<protein>
    <submittedName>
        <fullName evidence="3">NOL8</fullName>
    </submittedName>
</protein>
<proteinExistence type="predicted"/>
<evidence type="ECO:0000313" key="2">
    <source>
        <dbReference type="Proteomes" id="UP000095282"/>
    </source>
</evidence>
<feature type="compositionally biased region" description="Polar residues" evidence="1">
    <location>
        <begin position="112"/>
        <end position="122"/>
    </location>
</feature>
<feature type="compositionally biased region" description="Low complexity" evidence="1">
    <location>
        <begin position="93"/>
        <end position="102"/>
    </location>
</feature>
<sequence length="264" mass="29967">MIDMFSQVVTLVWKQMAFVLNPKKGPKVSAPTPITYETDPNVLERERKLRIQENREKMRKKREKNILKSLEESKAASVKKSKELELLPEDKTQSMTTDSSDSSETKQKEVSQEVTMAKTQDASSKKKESSRSNEELGDIQLVDKDSNASSKMRMLKERAKDAAKKKQVEEELGKSFETTKSESSVKPRTPDDTLRNISSIQMETRPAVQRKKKPEKVDTIGDTTESLMVNEAVVVDPKSNPMYIREFTQHVLRGSVEKSEAGQL</sequence>
<reference evidence="3" key="1">
    <citation type="submission" date="2016-11" db="UniProtKB">
        <authorList>
            <consortium name="WormBaseParasite"/>
        </authorList>
    </citation>
    <scope>IDENTIFICATION</scope>
</reference>
<feature type="region of interest" description="Disordered" evidence="1">
    <location>
        <begin position="52"/>
        <end position="223"/>
    </location>
</feature>
<evidence type="ECO:0000256" key="1">
    <source>
        <dbReference type="SAM" id="MobiDB-lite"/>
    </source>
</evidence>
<organism evidence="2 3">
    <name type="scientific">Caenorhabditis tropicalis</name>
    <dbReference type="NCBI Taxonomy" id="1561998"/>
    <lineage>
        <taxon>Eukaryota</taxon>
        <taxon>Metazoa</taxon>
        <taxon>Ecdysozoa</taxon>
        <taxon>Nematoda</taxon>
        <taxon>Chromadorea</taxon>
        <taxon>Rhabditida</taxon>
        <taxon>Rhabditina</taxon>
        <taxon>Rhabditomorpha</taxon>
        <taxon>Rhabditoidea</taxon>
        <taxon>Rhabditidae</taxon>
        <taxon>Peloderinae</taxon>
        <taxon>Caenorhabditis</taxon>
    </lineage>
</organism>
<evidence type="ECO:0000313" key="3">
    <source>
        <dbReference type="WBParaSite" id="Csp11.Scaffold630.g18017.t1"/>
    </source>
</evidence>
<feature type="compositionally biased region" description="Basic and acidic residues" evidence="1">
    <location>
        <begin position="123"/>
        <end position="134"/>
    </location>
</feature>
<feature type="compositionally biased region" description="Basic and acidic residues" evidence="1">
    <location>
        <begin position="64"/>
        <end position="92"/>
    </location>
</feature>
<feature type="compositionally biased region" description="Basic and acidic residues" evidence="1">
    <location>
        <begin position="154"/>
        <end position="194"/>
    </location>
</feature>
<accession>A0A1I7UPE8</accession>
<name>A0A1I7UPE8_9PELO</name>
<keyword evidence="2" id="KW-1185">Reference proteome</keyword>